<reference evidence="1 2" key="1">
    <citation type="submission" date="2014-11" db="EMBL/GenBank/DDBJ databases">
        <title>A Rickettsiales Symbiont of Amoebae With Ancient Features.</title>
        <authorList>
            <person name="Schulz F."/>
            <person name="Martijn J."/>
            <person name="Wascher F."/>
            <person name="Kostanjsek R."/>
            <person name="Ettema T.J."/>
            <person name="Horn M."/>
        </authorList>
    </citation>
    <scope>NUCLEOTIDE SEQUENCE [LARGE SCALE GENOMIC DNA]</scope>
    <source>
        <strain evidence="1 2">UWC36</strain>
    </source>
</reference>
<accession>A0A0C1QPF6</accession>
<dbReference type="Proteomes" id="UP000031258">
    <property type="component" value="Unassembled WGS sequence"/>
</dbReference>
<protein>
    <submittedName>
        <fullName evidence="1">Uncharacterized protein</fullName>
    </submittedName>
</protein>
<dbReference type="OrthoDB" id="9819513at2"/>
<evidence type="ECO:0000313" key="2">
    <source>
        <dbReference type="Proteomes" id="UP000031258"/>
    </source>
</evidence>
<proteinExistence type="predicted"/>
<dbReference type="AlphaFoldDB" id="A0A0C1QPF6"/>
<keyword evidence="2" id="KW-1185">Reference proteome</keyword>
<dbReference type="RefSeq" id="WP_039455159.1">
    <property type="nucleotide sequence ID" value="NZ_JSWE01000058.1"/>
</dbReference>
<dbReference type="EMBL" id="JSWE01000058">
    <property type="protein sequence ID" value="KIE05903.1"/>
    <property type="molecule type" value="Genomic_DNA"/>
</dbReference>
<sequence>MAILFNQDNVFENVPIEEMAKYFISRIDLKPFYDSQKLLVNELGEIKVEYYKGSVFFFEHKHLNDESINKLEEVTKVLQNAYNYSNKFFENRFNLGKLYFSITDGEIEIHLESPNKDCSIDFNRQALLRSIKMSQQENSIREATAKLLSIIPTNHLSSAANVNSNTTPNVDFNISDIHLANDNKLLTEPLSNREALASRDYKKSHMEIYKDSKANQSTQHSTNSR</sequence>
<organism evidence="1 2">
    <name type="scientific">Candidatus Jidaibacter acanthamoebae</name>
    <dbReference type="NCBI Taxonomy" id="86105"/>
    <lineage>
        <taxon>Bacteria</taxon>
        <taxon>Pseudomonadati</taxon>
        <taxon>Pseudomonadota</taxon>
        <taxon>Alphaproteobacteria</taxon>
        <taxon>Rickettsiales</taxon>
        <taxon>Candidatus Midichloriaceae</taxon>
        <taxon>Candidatus Jidaibacter</taxon>
    </lineage>
</organism>
<dbReference type="STRING" id="86105.NF27_CG00830"/>
<name>A0A0C1QPF6_9RICK</name>
<evidence type="ECO:0000313" key="1">
    <source>
        <dbReference type="EMBL" id="KIE05903.1"/>
    </source>
</evidence>
<comment type="caution">
    <text evidence="1">The sequence shown here is derived from an EMBL/GenBank/DDBJ whole genome shotgun (WGS) entry which is preliminary data.</text>
</comment>
<gene>
    <name evidence="1" type="ORF">NF27_CG00830</name>
</gene>